<proteinExistence type="predicted"/>
<dbReference type="InterPro" id="IPR015943">
    <property type="entry name" value="WD40/YVTN_repeat-like_dom_sf"/>
</dbReference>
<accession>A0A4D4M0C5</accession>
<feature type="repeat" description="WD" evidence="1">
    <location>
        <begin position="1"/>
        <end position="39"/>
    </location>
</feature>
<reference evidence="2 3" key="1">
    <citation type="submission" date="2019-04" db="EMBL/GenBank/DDBJ databases">
        <title>Draft genome sequences of Streptomyces avermitilis NBRC 14893.</title>
        <authorList>
            <person name="Komaki H."/>
            <person name="Tamura T."/>
            <person name="Hosoyama A."/>
        </authorList>
    </citation>
    <scope>NUCLEOTIDE SEQUENCE [LARGE SCALE GENOMIC DNA]</scope>
    <source>
        <strain evidence="2 3">NBRC 14893</strain>
    </source>
</reference>
<keyword evidence="1" id="KW-0853">WD repeat</keyword>
<evidence type="ECO:0000256" key="1">
    <source>
        <dbReference type="PROSITE-ProRule" id="PRU00221"/>
    </source>
</evidence>
<dbReference type="Proteomes" id="UP000302139">
    <property type="component" value="Unassembled WGS sequence"/>
</dbReference>
<protein>
    <submittedName>
        <fullName evidence="2">Uncharacterized protein</fullName>
    </submittedName>
</protein>
<dbReference type="Pfam" id="PF00400">
    <property type="entry name" value="WD40"/>
    <property type="match status" value="1"/>
</dbReference>
<sequence>MHAVTTVAPHPDEAALIASGGEDGTVRLWDPTTRQPVGDPLDARDGAVTALASFHTPAGRPCLAAAGPSGTIHLWDVAARTHLLRIVTGNPLSTLAARQTGEPFTEHPVLLAAGTAGVCMFDVRLERLR</sequence>
<dbReference type="PROSITE" id="PS50082">
    <property type="entry name" value="WD_REPEATS_2"/>
    <property type="match status" value="1"/>
</dbReference>
<evidence type="ECO:0000313" key="2">
    <source>
        <dbReference type="EMBL" id="GDY64477.1"/>
    </source>
</evidence>
<dbReference type="SUPFAM" id="SSF50978">
    <property type="entry name" value="WD40 repeat-like"/>
    <property type="match status" value="1"/>
</dbReference>
<dbReference type="InterPro" id="IPR001680">
    <property type="entry name" value="WD40_rpt"/>
</dbReference>
<dbReference type="InterPro" id="IPR036322">
    <property type="entry name" value="WD40_repeat_dom_sf"/>
</dbReference>
<dbReference type="AlphaFoldDB" id="A0A4D4M0C5"/>
<gene>
    <name evidence="2" type="ORF">SAV14893_038700</name>
</gene>
<evidence type="ECO:0000313" key="3">
    <source>
        <dbReference type="Proteomes" id="UP000302139"/>
    </source>
</evidence>
<dbReference type="Gene3D" id="2.130.10.10">
    <property type="entry name" value="YVTN repeat-like/Quinoprotein amine dehydrogenase"/>
    <property type="match status" value="1"/>
</dbReference>
<dbReference type="EMBL" id="BJHX01000001">
    <property type="protein sequence ID" value="GDY64477.1"/>
    <property type="molecule type" value="Genomic_DNA"/>
</dbReference>
<dbReference type="PROSITE" id="PS50294">
    <property type="entry name" value="WD_REPEATS_REGION"/>
    <property type="match status" value="1"/>
</dbReference>
<comment type="caution">
    <text evidence="2">The sequence shown here is derived from an EMBL/GenBank/DDBJ whole genome shotgun (WGS) entry which is preliminary data.</text>
</comment>
<name>A0A4D4M0C5_STRAX</name>
<organism evidence="2 3">
    <name type="scientific">Streptomyces avermitilis</name>
    <dbReference type="NCBI Taxonomy" id="33903"/>
    <lineage>
        <taxon>Bacteria</taxon>
        <taxon>Bacillati</taxon>
        <taxon>Actinomycetota</taxon>
        <taxon>Actinomycetes</taxon>
        <taxon>Kitasatosporales</taxon>
        <taxon>Streptomycetaceae</taxon>
        <taxon>Streptomyces</taxon>
    </lineage>
</organism>